<dbReference type="AlphaFoldDB" id="A0A075US96"/>
<dbReference type="Gene3D" id="3.40.50.150">
    <property type="entry name" value="Vaccinia Virus protein VP39"/>
    <property type="match status" value="1"/>
</dbReference>
<dbReference type="Proteomes" id="UP000028492">
    <property type="component" value="Chromosome"/>
</dbReference>
<keyword evidence="3" id="KW-1185">Reference proteome</keyword>
<dbReference type="InterPro" id="IPR029063">
    <property type="entry name" value="SAM-dependent_MTases_sf"/>
</dbReference>
<dbReference type="Pfam" id="PF08241">
    <property type="entry name" value="Methyltransf_11"/>
    <property type="match status" value="1"/>
</dbReference>
<dbReference type="SUPFAM" id="SSF53335">
    <property type="entry name" value="S-adenosyl-L-methionine-dependent methyltransferases"/>
    <property type="match status" value="1"/>
</dbReference>
<sequence length="224" mass="24710">MSNIKDRKRFKILPEMGGALARNYARQRGTGPQIEQWRQQARELTADLPEGAKILEVAFGPGYFAVELARLGFSVTGLDVAPTFVEIASEYARTEGVEVSFREGDVAAMPFDDESFDLVVCQAAFKNFVWPVKALDEMHRVLRPGGTAVVQDMNRDSTDGDIVREVESMKLGKLAALGVRQALTGLRRRAYTPVDFGGLVAETAFRTGEITTSGITLDVRLRRP</sequence>
<dbReference type="PANTHER" id="PTHR42912:SF80">
    <property type="entry name" value="METHYLTRANSFERASE DOMAIN-CONTAINING PROTEIN"/>
    <property type="match status" value="1"/>
</dbReference>
<name>A0A075US96_9PSEU</name>
<dbReference type="STRING" id="208439.AJAP_00510"/>
<organism evidence="2 3">
    <name type="scientific">Amycolatopsis japonica</name>
    <dbReference type="NCBI Taxonomy" id="208439"/>
    <lineage>
        <taxon>Bacteria</taxon>
        <taxon>Bacillati</taxon>
        <taxon>Actinomycetota</taxon>
        <taxon>Actinomycetes</taxon>
        <taxon>Pseudonocardiales</taxon>
        <taxon>Pseudonocardiaceae</taxon>
        <taxon>Amycolatopsis</taxon>
        <taxon>Amycolatopsis japonica group</taxon>
    </lineage>
</organism>
<accession>A0A075US96</accession>
<dbReference type="EMBL" id="CP008953">
    <property type="protein sequence ID" value="AIG73040.1"/>
    <property type="molecule type" value="Genomic_DNA"/>
</dbReference>
<dbReference type="KEGG" id="aja:AJAP_00510"/>
<dbReference type="PANTHER" id="PTHR42912">
    <property type="entry name" value="METHYLTRANSFERASE"/>
    <property type="match status" value="1"/>
</dbReference>
<gene>
    <name evidence="2" type="ORF">AJAP_00510</name>
</gene>
<dbReference type="eggNOG" id="COG2226">
    <property type="taxonomic scope" value="Bacteria"/>
</dbReference>
<evidence type="ECO:0000313" key="2">
    <source>
        <dbReference type="EMBL" id="AIG73040.1"/>
    </source>
</evidence>
<dbReference type="InterPro" id="IPR013216">
    <property type="entry name" value="Methyltransf_11"/>
</dbReference>
<reference evidence="2 3" key="1">
    <citation type="journal article" date="2014" name="J. Biotechnol.">
        <title>Complete genome sequence of the actinobacterium Amycolatopsis japonica MG417-CF17(T) (=DSM 44213T) producing (S,S)-N,N'-ethylenediaminedisuccinic acid.</title>
        <authorList>
            <person name="Stegmann E."/>
            <person name="Albersmeier A."/>
            <person name="Spohn M."/>
            <person name="Gert H."/>
            <person name="Weber T."/>
            <person name="Wohlleben W."/>
            <person name="Kalinowski J."/>
            <person name="Ruckert C."/>
        </authorList>
    </citation>
    <scope>NUCLEOTIDE SEQUENCE [LARGE SCALE GENOMIC DNA]</scope>
    <source>
        <strain evidence="3">MG417-CF17 (DSM 44213)</strain>
    </source>
</reference>
<protein>
    <recommendedName>
        <fullName evidence="1">Methyltransferase type 11 domain-containing protein</fullName>
    </recommendedName>
</protein>
<dbReference type="GO" id="GO:0008757">
    <property type="term" value="F:S-adenosylmethionine-dependent methyltransferase activity"/>
    <property type="evidence" value="ECO:0007669"/>
    <property type="project" value="InterPro"/>
</dbReference>
<feature type="domain" description="Methyltransferase type 11" evidence="1">
    <location>
        <begin position="55"/>
        <end position="149"/>
    </location>
</feature>
<dbReference type="HOGENOM" id="CLU_1224173_0_0_11"/>
<evidence type="ECO:0000313" key="3">
    <source>
        <dbReference type="Proteomes" id="UP000028492"/>
    </source>
</evidence>
<dbReference type="CDD" id="cd02440">
    <property type="entry name" value="AdoMet_MTases"/>
    <property type="match status" value="1"/>
</dbReference>
<evidence type="ECO:0000259" key="1">
    <source>
        <dbReference type="Pfam" id="PF08241"/>
    </source>
</evidence>
<dbReference type="RefSeq" id="WP_038507199.1">
    <property type="nucleotide sequence ID" value="NZ_CP008953.1"/>
</dbReference>
<proteinExistence type="predicted"/>
<dbReference type="InterPro" id="IPR050508">
    <property type="entry name" value="Methyltransf_Superfamily"/>
</dbReference>